<dbReference type="Gene3D" id="3.90.550.10">
    <property type="entry name" value="Spore Coat Polysaccharide Biosynthesis Protein SpsA, Chain A"/>
    <property type="match status" value="1"/>
</dbReference>
<gene>
    <name evidence="3" type="ORF">C7B82_26925</name>
</gene>
<organism evidence="3 4">
    <name type="scientific">Stenomitos frigidus ULC18</name>
    <dbReference type="NCBI Taxonomy" id="2107698"/>
    <lineage>
        <taxon>Bacteria</taxon>
        <taxon>Bacillati</taxon>
        <taxon>Cyanobacteriota</taxon>
        <taxon>Cyanophyceae</taxon>
        <taxon>Leptolyngbyales</taxon>
        <taxon>Leptolyngbyaceae</taxon>
        <taxon>Stenomitos</taxon>
    </lineage>
</organism>
<evidence type="ECO:0000256" key="1">
    <source>
        <dbReference type="SAM" id="MobiDB-lite"/>
    </source>
</evidence>
<feature type="region of interest" description="Disordered" evidence="1">
    <location>
        <begin position="114"/>
        <end position="137"/>
    </location>
</feature>
<feature type="domain" description="Glycosyltransferase 2-like" evidence="2">
    <location>
        <begin position="4"/>
        <end position="146"/>
    </location>
</feature>
<dbReference type="SUPFAM" id="SSF53448">
    <property type="entry name" value="Nucleotide-diphospho-sugar transferases"/>
    <property type="match status" value="1"/>
</dbReference>
<keyword evidence="3" id="KW-0808">Transferase</keyword>
<dbReference type="Proteomes" id="UP000239576">
    <property type="component" value="Unassembled WGS sequence"/>
</dbReference>
<reference evidence="4" key="1">
    <citation type="submission" date="2018-02" db="EMBL/GenBank/DDBJ databases">
        <authorList>
            <person name="Moore K."/>
            <person name="Momper L."/>
        </authorList>
    </citation>
    <scope>NUCLEOTIDE SEQUENCE [LARGE SCALE GENOMIC DNA]</scope>
    <source>
        <strain evidence="4">ULC18</strain>
    </source>
</reference>
<comment type="caution">
    <text evidence="3">The sequence shown here is derived from an EMBL/GenBank/DDBJ whole genome shotgun (WGS) entry which is preliminary data.</text>
</comment>
<dbReference type="InterPro" id="IPR029044">
    <property type="entry name" value="Nucleotide-diphossugar_trans"/>
</dbReference>
<dbReference type="AlphaFoldDB" id="A0A2T1DVX4"/>
<evidence type="ECO:0000313" key="3">
    <source>
        <dbReference type="EMBL" id="PSB24648.1"/>
    </source>
</evidence>
<feature type="compositionally biased region" description="Polar residues" evidence="1">
    <location>
        <begin position="114"/>
        <end position="130"/>
    </location>
</feature>
<dbReference type="InterPro" id="IPR001173">
    <property type="entry name" value="Glyco_trans_2-like"/>
</dbReference>
<dbReference type="GO" id="GO:0016740">
    <property type="term" value="F:transferase activity"/>
    <property type="evidence" value="ECO:0007669"/>
    <property type="project" value="UniProtKB-KW"/>
</dbReference>
<reference evidence="3 4" key="2">
    <citation type="submission" date="2018-03" db="EMBL/GenBank/DDBJ databases">
        <title>The ancient ancestry and fast evolution of plastids.</title>
        <authorList>
            <person name="Moore K.R."/>
            <person name="Magnabosco C."/>
            <person name="Momper L."/>
            <person name="Gold D.A."/>
            <person name="Bosak T."/>
            <person name="Fournier G.P."/>
        </authorList>
    </citation>
    <scope>NUCLEOTIDE SEQUENCE [LARGE SCALE GENOMIC DNA]</scope>
    <source>
        <strain evidence="3 4">ULC18</strain>
    </source>
</reference>
<dbReference type="RefSeq" id="WP_106259908.1">
    <property type="nucleotide sequence ID" value="NZ_CAWNSW010000105.1"/>
</dbReference>
<dbReference type="PANTHER" id="PTHR43685:SF3">
    <property type="entry name" value="SLR2126 PROTEIN"/>
    <property type="match status" value="1"/>
</dbReference>
<dbReference type="OrthoDB" id="8936324at2"/>
<dbReference type="PANTHER" id="PTHR43685">
    <property type="entry name" value="GLYCOSYLTRANSFERASE"/>
    <property type="match status" value="1"/>
</dbReference>
<evidence type="ECO:0000259" key="2">
    <source>
        <dbReference type="Pfam" id="PF00535"/>
    </source>
</evidence>
<dbReference type="Pfam" id="PF00535">
    <property type="entry name" value="Glycos_transf_2"/>
    <property type="match status" value="1"/>
</dbReference>
<keyword evidence="4" id="KW-1185">Reference proteome</keyword>
<name>A0A2T1DVX4_9CYAN</name>
<protein>
    <submittedName>
        <fullName evidence="3">Family 2 glycosyl transferase</fullName>
    </submittedName>
</protein>
<dbReference type="EMBL" id="PVWK01000142">
    <property type="protein sequence ID" value="PSB24648.1"/>
    <property type="molecule type" value="Genomic_DNA"/>
</dbReference>
<proteinExistence type="predicted"/>
<dbReference type="InterPro" id="IPR050834">
    <property type="entry name" value="Glycosyltransf_2"/>
</dbReference>
<dbReference type="CDD" id="cd00761">
    <property type="entry name" value="Glyco_tranf_GTA_type"/>
    <property type="match status" value="1"/>
</dbReference>
<sequence length="331" mass="37362">MFFSVVIPTYNRKPILEKCLQALEQQQFDAGEIAGYEVVVVDDGSTDGTVDWLQTNASEFPHVRLFQQDHQGPAAARNLGVEKASGDTIIFIDSDLVVTEGFLQAHADGLQSGQRSAVSSQQPLETQNSAPPTPHPISSPVFTYGRVINTANFDDPTAEPYKITDFSAAYFATGNVAIARIWLEKAGLFDTRFQLYGWEDLELGVRLKQLGLTLIKCPDAVGYHWHPPFALSQLPNLIDKEIERGKMGVLFYQKHPTWNVRMMIQMTWIHRVLWGVLSIGGRLNERTMAPFLQWLIDRGKPQLSLEVARIFLNWYNVQGVYEAYAEMQSER</sequence>
<accession>A0A2T1DVX4</accession>
<evidence type="ECO:0000313" key="4">
    <source>
        <dbReference type="Proteomes" id="UP000239576"/>
    </source>
</evidence>